<dbReference type="GO" id="GO:1904812">
    <property type="term" value="P:rRNA acetylation involved in maturation of SSU-rRNA"/>
    <property type="evidence" value="ECO:0007669"/>
    <property type="project" value="TreeGrafter"/>
</dbReference>
<proteinExistence type="predicted"/>
<evidence type="ECO:0000259" key="2">
    <source>
        <dbReference type="Pfam" id="PF13725"/>
    </source>
</evidence>
<dbReference type="EMBL" id="SPHZ02000012">
    <property type="protein sequence ID" value="KAF0888438.1"/>
    <property type="molecule type" value="Genomic_DNA"/>
</dbReference>
<feature type="compositionally biased region" description="Basic residues" evidence="1">
    <location>
        <begin position="159"/>
        <end position="169"/>
    </location>
</feature>
<dbReference type="InterPro" id="IPR027992">
    <property type="entry name" value="tRNA_bind_dom"/>
</dbReference>
<sequence>MNALEYKEHLHYDVVKSADPELKKATIQINVYKQHCQTIQEELGIEREQVLSNFIKTMKKLYGCLHNIAGKEIEATLPRLKEIDTAPLKSLDEDLEEAAREVKEQSRVTDEANVDLKFLQKYAIDADDDEIEKALKGGKISASGVISVKSNKTKADKQGKRKETKKSKRKGSDGERSESKKKRA</sequence>
<organism evidence="3 4">
    <name type="scientific">Oryza meyeriana var. granulata</name>
    <dbReference type="NCBI Taxonomy" id="110450"/>
    <lineage>
        <taxon>Eukaryota</taxon>
        <taxon>Viridiplantae</taxon>
        <taxon>Streptophyta</taxon>
        <taxon>Embryophyta</taxon>
        <taxon>Tracheophyta</taxon>
        <taxon>Spermatophyta</taxon>
        <taxon>Magnoliopsida</taxon>
        <taxon>Liliopsida</taxon>
        <taxon>Poales</taxon>
        <taxon>Poaceae</taxon>
        <taxon>BOP clade</taxon>
        <taxon>Oryzoideae</taxon>
        <taxon>Oryzeae</taxon>
        <taxon>Oryzinae</taxon>
        <taxon>Oryza</taxon>
        <taxon>Oryza meyeriana</taxon>
    </lineage>
</organism>
<dbReference type="GO" id="GO:0030686">
    <property type="term" value="C:90S preribosome"/>
    <property type="evidence" value="ECO:0007669"/>
    <property type="project" value="TreeGrafter"/>
</dbReference>
<evidence type="ECO:0000313" key="4">
    <source>
        <dbReference type="Proteomes" id="UP000479710"/>
    </source>
</evidence>
<evidence type="ECO:0000256" key="1">
    <source>
        <dbReference type="SAM" id="MobiDB-lite"/>
    </source>
</evidence>
<dbReference type="AlphaFoldDB" id="A0A6G1BK61"/>
<feature type="region of interest" description="Disordered" evidence="1">
    <location>
        <begin position="146"/>
        <end position="184"/>
    </location>
</feature>
<feature type="domain" description="Possible tRNA binding" evidence="2">
    <location>
        <begin position="33"/>
        <end position="134"/>
    </location>
</feature>
<dbReference type="GO" id="GO:0005730">
    <property type="term" value="C:nucleolus"/>
    <property type="evidence" value="ECO:0007669"/>
    <property type="project" value="TreeGrafter"/>
</dbReference>
<dbReference type="PANTHER" id="PTHR10925:SF5">
    <property type="entry name" value="RNA CYTIDINE ACETYLTRANSFERASE"/>
    <property type="match status" value="1"/>
</dbReference>
<dbReference type="Pfam" id="PF13725">
    <property type="entry name" value="tRNA_bind_2"/>
    <property type="match status" value="1"/>
</dbReference>
<evidence type="ECO:0000313" key="3">
    <source>
        <dbReference type="EMBL" id="KAF0888438.1"/>
    </source>
</evidence>
<keyword evidence="4" id="KW-1185">Reference proteome</keyword>
<dbReference type="GO" id="GO:1990883">
    <property type="term" value="F:18S rRNA cytidine N-acetyltransferase activity"/>
    <property type="evidence" value="ECO:0007669"/>
    <property type="project" value="TreeGrafter"/>
</dbReference>
<dbReference type="PANTHER" id="PTHR10925">
    <property type="entry name" value="N-ACETYLTRANSFERASE 10"/>
    <property type="match status" value="1"/>
</dbReference>
<name>A0A6G1BK61_9ORYZ</name>
<dbReference type="Proteomes" id="UP000479710">
    <property type="component" value="Unassembled WGS sequence"/>
</dbReference>
<comment type="caution">
    <text evidence="3">The sequence shown here is derived from an EMBL/GenBank/DDBJ whole genome shotgun (WGS) entry which is preliminary data.</text>
</comment>
<dbReference type="InterPro" id="IPR032672">
    <property type="entry name" value="TmcA/NAT10/Kre33"/>
</dbReference>
<gene>
    <name evidence="3" type="ORF">E2562_014249</name>
</gene>
<dbReference type="GO" id="GO:0000049">
    <property type="term" value="F:tRNA binding"/>
    <property type="evidence" value="ECO:0007669"/>
    <property type="project" value="TreeGrafter"/>
</dbReference>
<protein>
    <recommendedName>
        <fullName evidence="2">Possible tRNA binding domain-containing protein</fullName>
    </recommendedName>
</protein>
<accession>A0A6G1BK61</accession>
<dbReference type="OrthoDB" id="1933147at2759"/>
<reference evidence="3 4" key="1">
    <citation type="submission" date="2019-11" db="EMBL/GenBank/DDBJ databases">
        <title>Whole genome sequence of Oryza granulata.</title>
        <authorList>
            <person name="Li W."/>
        </authorList>
    </citation>
    <scope>NUCLEOTIDE SEQUENCE [LARGE SCALE GENOMIC DNA]</scope>
    <source>
        <strain evidence="4">cv. Menghai</strain>
        <tissue evidence="3">Leaf</tissue>
    </source>
</reference>